<dbReference type="AlphaFoldDB" id="A0A7E4VF12"/>
<dbReference type="WBParaSite" id="Pan_g20285.t1">
    <property type="protein sequence ID" value="Pan_g20285.t1"/>
    <property type="gene ID" value="Pan_g20285"/>
</dbReference>
<keyword evidence="1" id="KW-1185">Reference proteome</keyword>
<evidence type="ECO:0000313" key="2">
    <source>
        <dbReference type="WBParaSite" id="Pan_g20285.t1"/>
    </source>
</evidence>
<reference evidence="2" key="2">
    <citation type="submission" date="2020-10" db="UniProtKB">
        <authorList>
            <consortium name="WormBaseParasite"/>
        </authorList>
    </citation>
    <scope>IDENTIFICATION</scope>
</reference>
<organism evidence="1 2">
    <name type="scientific">Panagrellus redivivus</name>
    <name type="common">Microworm</name>
    <dbReference type="NCBI Taxonomy" id="6233"/>
    <lineage>
        <taxon>Eukaryota</taxon>
        <taxon>Metazoa</taxon>
        <taxon>Ecdysozoa</taxon>
        <taxon>Nematoda</taxon>
        <taxon>Chromadorea</taxon>
        <taxon>Rhabditida</taxon>
        <taxon>Tylenchina</taxon>
        <taxon>Panagrolaimomorpha</taxon>
        <taxon>Panagrolaimoidea</taxon>
        <taxon>Panagrolaimidae</taxon>
        <taxon>Panagrellus</taxon>
    </lineage>
</organism>
<evidence type="ECO:0000313" key="1">
    <source>
        <dbReference type="Proteomes" id="UP000492821"/>
    </source>
</evidence>
<proteinExistence type="predicted"/>
<accession>A0A7E4VF12</accession>
<sequence>MDPVYCMPPGAFFVPSGMEGAIPVNGGFMIPQPQAYAMPPPPPGTMSMPMTAVPHRPHGGMLNQYEYDCLVYQMGRLNTSSRGHMPDWLFDEEGKIAVSLQEVVEHDLFFVFLRDKKGSHYSSSKTTSRPKTALSVVSFSTWSSIRIPSTTLPWTCSATLSFRK</sequence>
<dbReference type="Proteomes" id="UP000492821">
    <property type="component" value="Unassembled WGS sequence"/>
</dbReference>
<protein>
    <submittedName>
        <fullName evidence="2">SH2 domain-containing protein</fullName>
    </submittedName>
</protein>
<reference evidence="1" key="1">
    <citation type="journal article" date="2013" name="Genetics">
        <title>The draft genome and transcriptome of Panagrellus redivivus are shaped by the harsh demands of a free-living lifestyle.</title>
        <authorList>
            <person name="Srinivasan J."/>
            <person name="Dillman A.R."/>
            <person name="Macchietto M.G."/>
            <person name="Heikkinen L."/>
            <person name="Lakso M."/>
            <person name="Fracchia K.M."/>
            <person name="Antoshechkin I."/>
            <person name="Mortazavi A."/>
            <person name="Wong G."/>
            <person name="Sternberg P.W."/>
        </authorList>
    </citation>
    <scope>NUCLEOTIDE SEQUENCE [LARGE SCALE GENOMIC DNA]</scope>
    <source>
        <strain evidence="1">MT8872</strain>
    </source>
</reference>
<name>A0A7E4VF12_PANRE</name>